<name>A0A4S2F2E2_9ACTN</name>
<evidence type="ECO:0000259" key="1">
    <source>
        <dbReference type="Pfam" id="PF00535"/>
    </source>
</evidence>
<dbReference type="PANTHER" id="PTHR22916:SF3">
    <property type="entry name" value="UDP-GLCNAC:BETAGAL BETA-1,3-N-ACETYLGLUCOSAMINYLTRANSFERASE-LIKE PROTEIN 1"/>
    <property type="match status" value="1"/>
</dbReference>
<evidence type="ECO:0000313" key="3">
    <source>
        <dbReference type="Proteomes" id="UP000310263"/>
    </source>
</evidence>
<dbReference type="Gene3D" id="3.90.550.10">
    <property type="entry name" value="Spore Coat Polysaccharide Biosynthesis Protein SpsA, Chain A"/>
    <property type="match status" value="1"/>
</dbReference>
<dbReference type="CDD" id="cd00761">
    <property type="entry name" value="Glyco_tranf_GTA_type"/>
    <property type="match status" value="1"/>
</dbReference>
<protein>
    <submittedName>
        <fullName evidence="2">Glycosyltransferase</fullName>
    </submittedName>
</protein>
<sequence>MPTKPSSKADSSVDTPHTPLFSLVMPVYGAEKHIHEAVSALLSQRFRDFELILVDDASPDASIAIAQEAAAGDSRVRVLKNPSNLGASAARNRGLEEARGAYVTFPDADDVTDPRYLELAAEAIDATSADLIVEGVIEDHYTARGKLDYSLTYVPPKAYLASAQELAGQVLPLEQLTLLGYPYNKFIKRSVIGPTRFDEEATLSEDFFFFMDVLPRIHSAALIDQAAYHYARRESGNLTARFHRNYWDALSRRMELLQAFQETSGLDTSESRGVLGAMYARYLLSAIMQTQDPRAHMSLKERSRWLEQVFSSELACKLLPQAQSSSAVTQVAAKVLSCRIVPLGLGLGRGASLVQKAAPSLFSKARYRR</sequence>
<evidence type="ECO:0000313" key="2">
    <source>
        <dbReference type="EMBL" id="TGY61693.1"/>
    </source>
</evidence>
<dbReference type="Pfam" id="PF00535">
    <property type="entry name" value="Glycos_transf_2"/>
    <property type="match status" value="1"/>
</dbReference>
<organism evidence="2 3">
    <name type="scientific">Muricaecibacterium torontonense</name>
    <dbReference type="NCBI Taxonomy" id="3032871"/>
    <lineage>
        <taxon>Bacteria</taxon>
        <taxon>Bacillati</taxon>
        <taxon>Actinomycetota</taxon>
        <taxon>Coriobacteriia</taxon>
        <taxon>Coriobacteriales</taxon>
        <taxon>Atopobiaceae</taxon>
        <taxon>Muricaecibacterium</taxon>
    </lineage>
</organism>
<dbReference type="InterPro" id="IPR029044">
    <property type="entry name" value="Nucleotide-diphossugar_trans"/>
</dbReference>
<dbReference type="AlphaFoldDB" id="A0A4S2F2E2"/>
<dbReference type="SUPFAM" id="SSF53448">
    <property type="entry name" value="Nucleotide-diphospho-sugar transferases"/>
    <property type="match status" value="1"/>
</dbReference>
<dbReference type="InterPro" id="IPR001173">
    <property type="entry name" value="Glyco_trans_2-like"/>
</dbReference>
<dbReference type="PANTHER" id="PTHR22916">
    <property type="entry name" value="GLYCOSYLTRANSFERASE"/>
    <property type="match status" value="1"/>
</dbReference>
<dbReference type="RefSeq" id="WP_136012826.1">
    <property type="nucleotide sequence ID" value="NZ_SRYE01000004.1"/>
</dbReference>
<gene>
    <name evidence="2" type="ORF">E5334_06700</name>
</gene>
<proteinExistence type="predicted"/>
<dbReference type="GO" id="GO:0016758">
    <property type="term" value="F:hexosyltransferase activity"/>
    <property type="evidence" value="ECO:0007669"/>
    <property type="project" value="UniProtKB-ARBA"/>
</dbReference>
<reference evidence="2 3" key="1">
    <citation type="submission" date="2019-04" db="EMBL/GenBank/DDBJ databases">
        <title>Microbes associate with the intestines of laboratory mice.</title>
        <authorList>
            <person name="Navarre W."/>
            <person name="Wong E."/>
            <person name="Huang K."/>
            <person name="Tropini C."/>
            <person name="Ng K."/>
            <person name="Yu B."/>
        </authorList>
    </citation>
    <scope>NUCLEOTIDE SEQUENCE [LARGE SCALE GENOMIC DNA]</scope>
    <source>
        <strain evidence="2 3">NM07_P-09</strain>
    </source>
</reference>
<comment type="caution">
    <text evidence="2">The sequence shown here is derived from an EMBL/GenBank/DDBJ whole genome shotgun (WGS) entry which is preliminary data.</text>
</comment>
<keyword evidence="3" id="KW-1185">Reference proteome</keyword>
<accession>A0A4S2F2E2</accession>
<dbReference type="EMBL" id="SRYE01000004">
    <property type="protein sequence ID" value="TGY61693.1"/>
    <property type="molecule type" value="Genomic_DNA"/>
</dbReference>
<dbReference type="OrthoDB" id="3189257at2"/>
<dbReference type="Proteomes" id="UP000310263">
    <property type="component" value="Unassembled WGS sequence"/>
</dbReference>
<feature type="domain" description="Glycosyltransferase 2-like" evidence="1">
    <location>
        <begin position="22"/>
        <end position="133"/>
    </location>
</feature>